<dbReference type="AlphaFoldDB" id="A0A8H5T7W8"/>
<accession>A0A8H5T7W8</accession>
<comment type="caution">
    <text evidence="1">The sequence shown here is derived from an EMBL/GenBank/DDBJ whole genome shotgun (WGS) entry which is preliminary data.</text>
</comment>
<evidence type="ECO:0000313" key="1">
    <source>
        <dbReference type="EMBL" id="KAF5664260.1"/>
    </source>
</evidence>
<name>A0A8H5T7W8_FUSHE</name>
<keyword evidence="2" id="KW-1185">Reference proteome</keyword>
<dbReference type="EMBL" id="JAAGWQ010000135">
    <property type="protein sequence ID" value="KAF5664260.1"/>
    <property type="molecule type" value="Genomic_DNA"/>
</dbReference>
<evidence type="ECO:0000313" key="2">
    <source>
        <dbReference type="Proteomes" id="UP000567885"/>
    </source>
</evidence>
<sequence length="240" mass="27446">MHAIDEINLELHSLLTQHFHVLATHSQRQDQWYKRSYQELSAKHGHCKALILVPCESQAERIPHARHFASAFAKKLRAASDERIAQKSVISQKSVYKLFPDSVIDRIHNEHLARAVTGHEHLPPFAMQVSGWTSDDGLIFSGPHRRKGIIGLIACGEIDVLFRLATLPQTNPPKGEEIDPFTWRIINWDWQDVIDDILIIMVFPVALDAFPNDFLVQEGYRLWVPVAFRVRNRNGTSPLL</sequence>
<gene>
    <name evidence="1" type="ORF">FHETE_7142</name>
</gene>
<dbReference type="OrthoDB" id="5138970at2759"/>
<protein>
    <submittedName>
        <fullName evidence="1">Uncharacterized protein</fullName>
    </submittedName>
</protein>
<dbReference type="Proteomes" id="UP000567885">
    <property type="component" value="Unassembled WGS sequence"/>
</dbReference>
<organism evidence="1 2">
    <name type="scientific">Fusarium heterosporum</name>
    <dbReference type="NCBI Taxonomy" id="42747"/>
    <lineage>
        <taxon>Eukaryota</taxon>
        <taxon>Fungi</taxon>
        <taxon>Dikarya</taxon>
        <taxon>Ascomycota</taxon>
        <taxon>Pezizomycotina</taxon>
        <taxon>Sordariomycetes</taxon>
        <taxon>Hypocreomycetidae</taxon>
        <taxon>Hypocreales</taxon>
        <taxon>Nectriaceae</taxon>
        <taxon>Fusarium</taxon>
        <taxon>Fusarium heterosporum species complex</taxon>
    </lineage>
</organism>
<reference evidence="1 2" key="1">
    <citation type="submission" date="2020-05" db="EMBL/GenBank/DDBJ databases">
        <title>Identification and distribution of gene clusters putatively required for synthesis of sphingolipid metabolism inhibitors in phylogenetically diverse species of the filamentous fungus Fusarium.</title>
        <authorList>
            <person name="Kim H.-S."/>
            <person name="Busman M."/>
            <person name="Brown D.W."/>
            <person name="Divon H."/>
            <person name="Uhlig S."/>
            <person name="Proctor R.H."/>
        </authorList>
    </citation>
    <scope>NUCLEOTIDE SEQUENCE [LARGE SCALE GENOMIC DNA]</scope>
    <source>
        <strain evidence="1 2">NRRL 20693</strain>
    </source>
</reference>
<proteinExistence type="predicted"/>